<evidence type="ECO:0000256" key="1">
    <source>
        <dbReference type="SAM" id="MobiDB-lite"/>
    </source>
</evidence>
<comment type="caution">
    <text evidence="2">The sequence shown here is derived from an EMBL/GenBank/DDBJ whole genome shotgun (WGS) entry which is preliminary data.</text>
</comment>
<dbReference type="Proteomes" id="UP001501581">
    <property type="component" value="Unassembled WGS sequence"/>
</dbReference>
<evidence type="ECO:0000313" key="3">
    <source>
        <dbReference type="Proteomes" id="UP001501581"/>
    </source>
</evidence>
<organism evidence="2 3">
    <name type="scientific">Nocardioides dubius</name>
    <dbReference type="NCBI Taxonomy" id="317019"/>
    <lineage>
        <taxon>Bacteria</taxon>
        <taxon>Bacillati</taxon>
        <taxon>Actinomycetota</taxon>
        <taxon>Actinomycetes</taxon>
        <taxon>Propionibacteriales</taxon>
        <taxon>Nocardioidaceae</taxon>
        <taxon>Nocardioides</taxon>
    </lineage>
</organism>
<gene>
    <name evidence="2" type="ORF">GCM10009668_02600</name>
</gene>
<evidence type="ECO:0000313" key="2">
    <source>
        <dbReference type="EMBL" id="GAA1091324.1"/>
    </source>
</evidence>
<name>A0ABN1TLR7_9ACTN</name>
<dbReference type="SUPFAM" id="SSF52540">
    <property type="entry name" value="P-loop containing nucleoside triphosphate hydrolases"/>
    <property type="match status" value="1"/>
</dbReference>
<keyword evidence="3" id="KW-1185">Reference proteome</keyword>
<protein>
    <recommendedName>
        <fullName evidence="4">MinD-like ATPase involved in chromosome partitioning or flagellar assembly</fullName>
    </recommendedName>
</protein>
<dbReference type="InterPro" id="IPR027417">
    <property type="entry name" value="P-loop_NTPase"/>
</dbReference>
<accession>A0ABN1TLR7</accession>
<dbReference type="Gene3D" id="3.40.50.300">
    <property type="entry name" value="P-loop containing nucleotide triphosphate hydrolases"/>
    <property type="match status" value="1"/>
</dbReference>
<dbReference type="EMBL" id="BAAALG010000001">
    <property type="protein sequence ID" value="GAA1091324.1"/>
    <property type="molecule type" value="Genomic_DNA"/>
</dbReference>
<reference evidence="2 3" key="1">
    <citation type="journal article" date="2019" name="Int. J. Syst. Evol. Microbiol.">
        <title>The Global Catalogue of Microorganisms (GCM) 10K type strain sequencing project: providing services to taxonomists for standard genome sequencing and annotation.</title>
        <authorList>
            <consortium name="The Broad Institute Genomics Platform"/>
            <consortium name="The Broad Institute Genome Sequencing Center for Infectious Disease"/>
            <person name="Wu L."/>
            <person name="Ma J."/>
        </authorList>
    </citation>
    <scope>NUCLEOTIDE SEQUENCE [LARGE SCALE GENOMIC DNA]</scope>
    <source>
        <strain evidence="2 3">JCM 13008</strain>
    </source>
</reference>
<proteinExistence type="predicted"/>
<evidence type="ECO:0008006" key="4">
    <source>
        <dbReference type="Google" id="ProtNLM"/>
    </source>
</evidence>
<feature type="region of interest" description="Disordered" evidence="1">
    <location>
        <begin position="115"/>
        <end position="135"/>
    </location>
</feature>
<sequence length="400" mass="40847">MGPARGVLLLGNGAPWEAEALAALDGAAGLVVLKRCLDVADLLAAAATGQAQVAVLGAGVGLDQAGWQHLSGHGVAVVVVEGDQPGVAERWRHAGATVVSAGAAGLVAAVREASSTPGAPGAEVPSAANDAPRRSAGRGRLTVVWGPAGAPGRTTVALGLAAEAARRGADPLLLDLDPWGGTVAQHLGLVEEVSGLLACNRAGTALASRFVSHQRRAAGLRVITGLPRAERWGELRPGLVEELLGLGRLSGPVVVDTGFCLEEDPGAAYLGRPERNALTLDALGAADEVVAVGSCDPVGLGRLVRGLADLRERTAAPVRVVVNRMRRSLGWGEAEVATMLAGYLQPGSLHFLPEDRDACDRALVHGRTLVELGESPLSKAMARLADAVIGEQAPVVARRL</sequence>
<dbReference type="RefSeq" id="WP_343990540.1">
    <property type="nucleotide sequence ID" value="NZ_BAAALG010000001.1"/>
</dbReference>